<dbReference type="EMBL" id="JAAAHY010000501">
    <property type="protein sequence ID" value="KAF9963046.1"/>
    <property type="molecule type" value="Genomic_DNA"/>
</dbReference>
<dbReference type="Gene3D" id="3.50.50.60">
    <property type="entry name" value="FAD/NAD(P)-binding domain"/>
    <property type="match status" value="1"/>
</dbReference>
<evidence type="ECO:0000256" key="2">
    <source>
        <dbReference type="ARBA" id="ARBA00022630"/>
    </source>
</evidence>
<reference evidence="8" key="1">
    <citation type="journal article" date="2020" name="Fungal Divers.">
        <title>Resolving the Mortierellaceae phylogeny through synthesis of multi-gene phylogenetics and phylogenomics.</title>
        <authorList>
            <person name="Vandepol N."/>
            <person name="Liber J."/>
            <person name="Desiro A."/>
            <person name="Na H."/>
            <person name="Kennedy M."/>
            <person name="Barry K."/>
            <person name="Grigoriev I.V."/>
            <person name="Miller A.N."/>
            <person name="O'Donnell K."/>
            <person name="Stajich J.E."/>
            <person name="Bonito G."/>
        </authorList>
    </citation>
    <scope>NUCLEOTIDE SEQUENCE</scope>
    <source>
        <strain evidence="8">CK1249</strain>
    </source>
</reference>
<accession>A0A9P6M1R7</accession>
<feature type="region of interest" description="Disordered" evidence="5">
    <location>
        <begin position="437"/>
        <end position="474"/>
    </location>
</feature>
<dbReference type="AlphaFoldDB" id="A0A9P6M1R7"/>
<proteinExistence type="inferred from homology"/>
<dbReference type="OrthoDB" id="655030at2759"/>
<evidence type="ECO:0000313" key="8">
    <source>
        <dbReference type="EMBL" id="KAF9963046.1"/>
    </source>
</evidence>
<dbReference type="PRINTS" id="PR00420">
    <property type="entry name" value="RNGMNOXGNASE"/>
</dbReference>
<dbReference type="Proteomes" id="UP000738359">
    <property type="component" value="Unassembled WGS sequence"/>
</dbReference>
<dbReference type="InterPro" id="IPR036188">
    <property type="entry name" value="FAD/NAD-bd_sf"/>
</dbReference>
<protein>
    <recommendedName>
        <fullName evidence="7">FAD-binding domain-containing protein</fullName>
    </recommendedName>
</protein>
<keyword evidence="3" id="KW-0274">FAD</keyword>
<feature type="domain" description="FAD-binding" evidence="7">
    <location>
        <begin position="299"/>
        <end position="352"/>
    </location>
</feature>
<dbReference type="GO" id="GO:0004497">
    <property type="term" value="F:monooxygenase activity"/>
    <property type="evidence" value="ECO:0007669"/>
    <property type="project" value="InterPro"/>
</dbReference>
<feature type="domain" description="FAD-binding" evidence="7">
    <location>
        <begin position="12"/>
        <end position="174"/>
    </location>
</feature>
<gene>
    <name evidence="8" type="ORF">BGZ70_007703</name>
</gene>
<name>A0A9P6M1R7_MORAP</name>
<keyword evidence="4" id="KW-0560">Oxidoreductase</keyword>
<evidence type="ECO:0000256" key="3">
    <source>
        <dbReference type="ARBA" id="ARBA00022827"/>
    </source>
</evidence>
<evidence type="ECO:0000256" key="6">
    <source>
        <dbReference type="SAM" id="Phobius"/>
    </source>
</evidence>
<feature type="compositionally biased region" description="Low complexity" evidence="5">
    <location>
        <begin position="459"/>
        <end position="474"/>
    </location>
</feature>
<evidence type="ECO:0000256" key="1">
    <source>
        <dbReference type="ARBA" id="ARBA00007992"/>
    </source>
</evidence>
<keyword evidence="6" id="KW-0812">Transmembrane</keyword>
<evidence type="ECO:0000256" key="5">
    <source>
        <dbReference type="SAM" id="MobiDB-lite"/>
    </source>
</evidence>
<evidence type="ECO:0000313" key="9">
    <source>
        <dbReference type="Proteomes" id="UP000738359"/>
    </source>
</evidence>
<dbReference type="InterPro" id="IPR002938">
    <property type="entry name" value="FAD-bd"/>
</dbReference>
<sequence>MSAPVSDDKMPTVLIVGAGLGGLLLGALLERINIPYFIFERATKVKPLGSAMSLGINILPVFEQLGLLDELMKFSYPCPTMHIVNPDMEKLGSVNLGHKSIAGLDTILFSRPKLYELMLKQVPEYKLNMGKKVLRTEETEDKVVIHCSDNTTYEGDILVGADGAYSGVRQSLYRRLSEKGLLPKSDSENLEIGYTCMVGVTSPQDPEKYPQLKHKVVDFEAVVGDKLLGWGTYNVPNNEICWILLKQFENSSDSKDQHFRNSEWSPETNDAMIKEFYDLPCPFGGKMGDMIDATPKDLISKVYLEEKLFETWHSGRTVLVGDACHKMLPGAGQGAINAMQDAVILSNCLYDLPDKSAKSINAAFKDYFEQRYCHTKKIYEFSAIISSVLAGQTWKEKILRKVVLNYMPTWLEKRNYTKQAAYRPQITWMPFAENHGSGPVLPQKPSKRYQKEQQAQVKAGTTTKAAPAAEAAAV</sequence>
<dbReference type="PANTHER" id="PTHR47356:SF2">
    <property type="entry name" value="FAD-BINDING DOMAIN-CONTAINING PROTEIN-RELATED"/>
    <property type="match status" value="1"/>
</dbReference>
<comment type="caution">
    <text evidence="8">The sequence shown here is derived from an EMBL/GenBank/DDBJ whole genome shotgun (WGS) entry which is preliminary data.</text>
</comment>
<dbReference type="InterPro" id="IPR050562">
    <property type="entry name" value="FAD_mOase_fung"/>
</dbReference>
<dbReference type="SUPFAM" id="SSF51905">
    <property type="entry name" value="FAD/NAD(P)-binding domain"/>
    <property type="match status" value="1"/>
</dbReference>
<keyword evidence="6" id="KW-1133">Transmembrane helix</keyword>
<dbReference type="GO" id="GO:0071949">
    <property type="term" value="F:FAD binding"/>
    <property type="evidence" value="ECO:0007669"/>
    <property type="project" value="InterPro"/>
</dbReference>
<keyword evidence="2" id="KW-0285">Flavoprotein</keyword>
<evidence type="ECO:0000259" key="7">
    <source>
        <dbReference type="Pfam" id="PF01494"/>
    </source>
</evidence>
<organism evidence="8 9">
    <name type="scientific">Mortierella alpina</name>
    <name type="common">Oleaginous fungus</name>
    <name type="synonym">Mortierella renispora</name>
    <dbReference type="NCBI Taxonomy" id="64518"/>
    <lineage>
        <taxon>Eukaryota</taxon>
        <taxon>Fungi</taxon>
        <taxon>Fungi incertae sedis</taxon>
        <taxon>Mucoromycota</taxon>
        <taxon>Mortierellomycotina</taxon>
        <taxon>Mortierellomycetes</taxon>
        <taxon>Mortierellales</taxon>
        <taxon>Mortierellaceae</taxon>
        <taxon>Mortierella</taxon>
    </lineage>
</organism>
<comment type="similarity">
    <text evidence="1">Belongs to the paxM FAD-dependent monooxygenase family.</text>
</comment>
<dbReference type="PANTHER" id="PTHR47356">
    <property type="entry name" value="FAD-DEPENDENT MONOOXYGENASE ASQG-RELATED"/>
    <property type="match status" value="1"/>
</dbReference>
<feature type="transmembrane region" description="Helical" evidence="6">
    <location>
        <begin position="12"/>
        <end position="29"/>
    </location>
</feature>
<keyword evidence="9" id="KW-1185">Reference proteome</keyword>
<dbReference type="Pfam" id="PF01494">
    <property type="entry name" value="FAD_binding_3"/>
    <property type="match status" value="2"/>
</dbReference>
<evidence type="ECO:0000256" key="4">
    <source>
        <dbReference type="ARBA" id="ARBA00023002"/>
    </source>
</evidence>
<keyword evidence="6" id="KW-0472">Membrane</keyword>